<dbReference type="PANTHER" id="PTHR33545:SF9">
    <property type="entry name" value="UPF0750 MEMBRANE PROTEIN YITE"/>
    <property type="match status" value="1"/>
</dbReference>
<evidence type="ECO:0000256" key="3">
    <source>
        <dbReference type="ARBA" id="ARBA00022692"/>
    </source>
</evidence>
<feature type="transmembrane region" description="Helical" evidence="6">
    <location>
        <begin position="74"/>
        <end position="92"/>
    </location>
</feature>
<keyword evidence="5 6" id="KW-0472">Membrane</keyword>
<proteinExistence type="predicted"/>
<keyword evidence="4 6" id="KW-1133">Transmembrane helix</keyword>
<evidence type="ECO:0000256" key="5">
    <source>
        <dbReference type="ARBA" id="ARBA00023136"/>
    </source>
</evidence>
<evidence type="ECO:0000313" key="7">
    <source>
        <dbReference type="EMBL" id="MFD2683101.1"/>
    </source>
</evidence>
<organism evidence="7 8">
    <name type="scientific">Bacillus seohaeanensis</name>
    <dbReference type="NCBI Taxonomy" id="284580"/>
    <lineage>
        <taxon>Bacteria</taxon>
        <taxon>Bacillati</taxon>
        <taxon>Bacillota</taxon>
        <taxon>Bacilli</taxon>
        <taxon>Bacillales</taxon>
        <taxon>Bacillaceae</taxon>
        <taxon>Bacillus</taxon>
    </lineage>
</organism>
<evidence type="ECO:0000256" key="6">
    <source>
        <dbReference type="SAM" id="Phobius"/>
    </source>
</evidence>
<keyword evidence="2" id="KW-1003">Cell membrane</keyword>
<comment type="subcellular location">
    <subcellularLocation>
        <location evidence="1">Cell membrane</location>
        <topology evidence="1">Multi-pass membrane protein</topology>
    </subcellularLocation>
</comment>
<feature type="transmembrane region" description="Helical" evidence="6">
    <location>
        <begin position="104"/>
        <end position="126"/>
    </location>
</feature>
<comment type="caution">
    <text evidence="7">The sequence shown here is derived from an EMBL/GenBank/DDBJ whole genome shotgun (WGS) entry which is preliminary data.</text>
</comment>
<evidence type="ECO:0000256" key="2">
    <source>
        <dbReference type="ARBA" id="ARBA00022475"/>
    </source>
</evidence>
<dbReference type="PANTHER" id="PTHR33545">
    <property type="entry name" value="UPF0750 MEMBRANE PROTEIN YITT-RELATED"/>
    <property type="match status" value="1"/>
</dbReference>
<sequence length="206" mass="22386">MKLFSAKLITLGVAAILQGVAMAIFLFPHNIPSGGAAGISVLLHHIAQVPYALTLWTLNAGMLVLAIKWLGTSSAFWTIYCVTVTSLTINFISPHLHHPVSTVFIDLIIGSILFGIGVGILFRVGASSGGMDILALIISKLKGVPPGKTLFYINGIILLLTGILVDWKVIFYALVCQWIGTKMIDIMYKLQWKNKWTESFAEKTAS</sequence>
<evidence type="ECO:0000256" key="1">
    <source>
        <dbReference type="ARBA" id="ARBA00004651"/>
    </source>
</evidence>
<dbReference type="EMBL" id="JBHUMF010000034">
    <property type="protein sequence ID" value="MFD2683101.1"/>
    <property type="molecule type" value="Genomic_DNA"/>
</dbReference>
<dbReference type="Pfam" id="PF02588">
    <property type="entry name" value="YitT_membrane"/>
    <property type="match status" value="1"/>
</dbReference>
<dbReference type="InterPro" id="IPR051461">
    <property type="entry name" value="UPF0750_membrane"/>
</dbReference>
<dbReference type="Proteomes" id="UP001597506">
    <property type="component" value="Unassembled WGS sequence"/>
</dbReference>
<reference evidence="8" key="1">
    <citation type="journal article" date="2019" name="Int. J. Syst. Evol. Microbiol.">
        <title>The Global Catalogue of Microorganisms (GCM) 10K type strain sequencing project: providing services to taxonomists for standard genome sequencing and annotation.</title>
        <authorList>
            <consortium name="The Broad Institute Genomics Platform"/>
            <consortium name="The Broad Institute Genome Sequencing Center for Infectious Disease"/>
            <person name="Wu L."/>
            <person name="Ma J."/>
        </authorList>
    </citation>
    <scope>NUCLEOTIDE SEQUENCE [LARGE SCALE GENOMIC DNA]</scope>
    <source>
        <strain evidence="8">KCTC 3913</strain>
    </source>
</reference>
<keyword evidence="3 6" id="KW-0812">Transmembrane</keyword>
<dbReference type="InterPro" id="IPR003740">
    <property type="entry name" value="YitT"/>
</dbReference>
<dbReference type="RefSeq" id="WP_377938089.1">
    <property type="nucleotide sequence ID" value="NZ_JBHUMF010000034.1"/>
</dbReference>
<feature type="transmembrane region" description="Helical" evidence="6">
    <location>
        <begin position="147"/>
        <end position="164"/>
    </location>
</feature>
<protein>
    <submittedName>
        <fullName evidence="7">YitT family protein</fullName>
    </submittedName>
</protein>
<keyword evidence="8" id="KW-1185">Reference proteome</keyword>
<evidence type="ECO:0000256" key="4">
    <source>
        <dbReference type="ARBA" id="ARBA00022989"/>
    </source>
</evidence>
<gene>
    <name evidence="7" type="ORF">ACFSUL_20420</name>
</gene>
<feature type="transmembrane region" description="Helical" evidence="6">
    <location>
        <begin position="47"/>
        <end position="67"/>
    </location>
</feature>
<evidence type="ECO:0000313" key="8">
    <source>
        <dbReference type="Proteomes" id="UP001597506"/>
    </source>
</evidence>
<accession>A0ABW5RYP7</accession>
<name>A0ABW5RYP7_9BACI</name>